<evidence type="ECO:0000313" key="1">
    <source>
        <dbReference type="EMBL" id="AYV82096.1"/>
    </source>
</evidence>
<accession>A0A3G5A4D2</accession>
<name>A0A3G5A4D2_9VIRU</name>
<proteinExistence type="predicted"/>
<sequence length="285" mass="32904">MFRHLLTRIQHIRPIQPIEVIQSIVTKQKISPLSTHTISSYPYSANLYLTKRYYSTPSDFTKATPPDFTKATPPDFTKPKRNLMDDFNEIYNVPYVKEWREMMDEMEKRKFNTKRLKIILCVLAGSVMFVSYDVIQKWTSEQVTHITTKSLEDPNFQKDVIAFCENIVNQLVTSEKIQNDVINLLQLAIFELAKRQDVIDELSKLFGTVFTSEVVQNAGSNLSAEVVKMLLHGEEYEELRQMLFNYLCMEINKLSQDDRVQSDIGILARNAVGVMIWGSSVKSSN</sequence>
<protein>
    <submittedName>
        <fullName evidence="1">Uncharacterized protein</fullName>
    </submittedName>
</protein>
<gene>
    <name evidence="1" type="ORF">Homavirus7_2</name>
</gene>
<organism evidence="1">
    <name type="scientific">Homavirus sp</name>
    <dbReference type="NCBI Taxonomy" id="2487769"/>
    <lineage>
        <taxon>Viruses</taxon>
        <taxon>Varidnaviria</taxon>
        <taxon>Bamfordvirae</taxon>
        <taxon>Nucleocytoviricota</taxon>
        <taxon>Megaviricetes</taxon>
        <taxon>Imitervirales</taxon>
        <taxon>Mimiviridae</taxon>
        <taxon>Klosneuvirinae</taxon>
    </lineage>
</organism>
<dbReference type="EMBL" id="MK072338">
    <property type="protein sequence ID" value="AYV82096.1"/>
    <property type="molecule type" value="Genomic_DNA"/>
</dbReference>
<reference evidence="1" key="1">
    <citation type="submission" date="2018-10" db="EMBL/GenBank/DDBJ databases">
        <title>Hidden diversity of soil giant viruses.</title>
        <authorList>
            <person name="Schulz F."/>
            <person name="Alteio L."/>
            <person name="Goudeau D."/>
            <person name="Ryan E.M."/>
            <person name="Malmstrom R.R."/>
            <person name="Blanchard J."/>
            <person name="Woyke T."/>
        </authorList>
    </citation>
    <scope>NUCLEOTIDE SEQUENCE</scope>
    <source>
        <strain evidence="1">HOV1</strain>
    </source>
</reference>